<sequence length="128" mass="13968">MFWALFLSLLVVWCEGATSPSVVSQPLSAAVSPGNTVKLACTLNNGVNIGSHRIYWFQQKPPTSPRFLLQFHTDSDKGQGSGVPSRFSGSKEASTNAGYLTISGVMDEDEADYYCATWYSNEFHSGTF</sequence>
<reference evidence="3" key="2">
    <citation type="submission" date="2025-09" db="UniProtKB">
        <authorList>
            <consortium name="Ensembl"/>
        </authorList>
    </citation>
    <scope>IDENTIFICATION</scope>
</reference>
<dbReference type="InterPro" id="IPR036179">
    <property type="entry name" value="Ig-like_dom_sf"/>
</dbReference>
<dbReference type="AlphaFoldDB" id="A0A8C6VNS4"/>
<dbReference type="SMART" id="SM00409">
    <property type="entry name" value="IG"/>
    <property type="match status" value="1"/>
</dbReference>
<reference evidence="3" key="1">
    <citation type="submission" date="2025-08" db="UniProtKB">
        <authorList>
            <consortium name="Ensembl"/>
        </authorList>
    </citation>
    <scope>IDENTIFICATION</scope>
</reference>
<dbReference type="Gene3D" id="2.60.40.10">
    <property type="entry name" value="Immunoglobulins"/>
    <property type="match status" value="1"/>
</dbReference>
<dbReference type="InterPro" id="IPR013783">
    <property type="entry name" value="Ig-like_fold"/>
</dbReference>
<dbReference type="InterPro" id="IPR007110">
    <property type="entry name" value="Ig-like_dom"/>
</dbReference>
<dbReference type="SMART" id="SM00406">
    <property type="entry name" value="IGv"/>
    <property type="match status" value="1"/>
</dbReference>
<dbReference type="InterPro" id="IPR013106">
    <property type="entry name" value="Ig_V-set"/>
</dbReference>
<feature type="signal peptide" evidence="1">
    <location>
        <begin position="1"/>
        <end position="16"/>
    </location>
</feature>
<feature type="domain" description="Ig-like" evidence="2">
    <location>
        <begin position="20"/>
        <end position="115"/>
    </location>
</feature>
<dbReference type="GeneTree" id="ENSGT00940000161517"/>
<keyword evidence="4" id="KW-1185">Reference proteome</keyword>
<keyword evidence="1" id="KW-0732">Signal</keyword>
<name>A0A8C6VNS4_NAJNA</name>
<proteinExistence type="predicted"/>
<evidence type="ECO:0000256" key="1">
    <source>
        <dbReference type="SAM" id="SignalP"/>
    </source>
</evidence>
<dbReference type="Pfam" id="PF07686">
    <property type="entry name" value="V-set"/>
    <property type="match status" value="1"/>
</dbReference>
<dbReference type="OMA" id="CPRNTGI"/>
<dbReference type="InterPro" id="IPR003599">
    <property type="entry name" value="Ig_sub"/>
</dbReference>
<organism evidence="3 4">
    <name type="scientific">Naja naja</name>
    <name type="common">Indian cobra</name>
    <dbReference type="NCBI Taxonomy" id="35670"/>
    <lineage>
        <taxon>Eukaryota</taxon>
        <taxon>Metazoa</taxon>
        <taxon>Chordata</taxon>
        <taxon>Craniata</taxon>
        <taxon>Vertebrata</taxon>
        <taxon>Euteleostomi</taxon>
        <taxon>Lepidosauria</taxon>
        <taxon>Squamata</taxon>
        <taxon>Bifurcata</taxon>
        <taxon>Unidentata</taxon>
        <taxon>Episquamata</taxon>
        <taxon>Toxicofera</taxon>
        <taxon>Serpentes</taxon>
        <taxon>Colubroidea</taxon>
        <taxon>Elapidae</taxon>
        <taxon>Elapinae</taxon>
        <taxon>Naja</taxon>
    </lineage>
</organism>
<feature type="chain" id="PRO_5034403847" description="Ig-like domain-containing protein" evidence="1">
    <location>
        <begin position="17"/>
        <end position="128"/>
    </location>
</feature>
<evidence type="ECO:0000259" key="2">
    <source>
        <dbReference type="PROSITE" id="PS50835"/>
    </source>
</evidence>
<dbReference type="Ensembl" id="ENSNNAT00000008888.1">
    <property type="protein sequence ID" value="ENSNNAP00000008480.1"/>
    <property type="gene ID" value="ENSNNAG00000005710.1"/>
</dbReference>
<dbReference type="Proteomes" id="UP000694559">
    <property type="component" value="Unplaced"/>
</dbReference>
<dbReference type="InterPro" id="IPR050150">
    <property type="entry name" value="IgV_Light_Chain"/>
</dbReference>
<dbReference type="PROSITE" id="PS50835">
    <property type="entry name" value="IG_LIKE"/>
    <property type="match status" value="1"/>
</dbReference>
<evidence type="ECO:0000313" key="3">
    <source>
        <dbReference type="Ensembl" id="ENSNNAP00000008480.1"/>
    </source>
</evidence>
<evidence type="ECO:0000313" key="4">
    <source>
        <dbReference type="Proteomes" id="UP000694559"/>
    </source>
</evidence>
<accession>A0A8C6VNS4</accession>
<dbReference type="SUPFAM" id="SSF48726">
    <property type="entry name" value="Immunoglobulin"/>
    <property type="match status" value="1"/>
</dbReference>
<dbReference type="OrthoDB" id="6103117at2759"/>
<dbReference type="PANTHER" id="PTHR23267">
    <property type="entry name" value="IMMUNOGLOBULIN LIGHT CHAIN"/>
    <property type="match status" value="1"/>
</dbReference>
<protein>
    <recommendedName>
        <fullName evidence="2">Ig-like domain-containing protein</fullName>
    </recommendedName>
</protein>